<keyword evidence="5" id="KW-1185">Reference proteome</keyword>
<dbReference type="Gene3D" id="3.40.50.720">
    <property type="entry name" value="NAD(P)-binding Rossmann-like Domain"/>
    <property type="match status" value="2"/>
</dbReference>
<feature type="domain" description="D-isomer specific 2-hydroxyacid dehydrogenase NAD-binding" evidence="3">
    <location>
        <begin position="117"/>
        <end position="284"/>
    </location>
</feature>
<dbReference type="RefSeq" id="WP_326592132.1">
    <property type="nucleotide sequence ID" value="NZ_CP109114.1"/>
</dbReference>
<organism evidence="4 5">
    <name type="scientific">Streptomyces brevispora</name>
    <dbReference type="NCBI Taxonomy" id="887462"/>
    <lineage>
        <taxon>Bacteria</taxon>
        <taxon>Bacillati</taxon>
        <taxon>Actinomycetota</taxon>
        <taxon>Actinomycetes</taxon>
        <taxon>Kitasatosporales</taxon>
        <taxon>Streptomycetaceae</taxon>
        <taxon>Streptomyces</taxon>
    </lineage>
</organism>
<dbReference type="SUPFAM" id="SSF51735">
    <property type="entry name" value="NAD(P)-binding Rossmann-fold domains"/>
    <property type="match status" value="1"/>
</dbReference>
<dbReference type="PANTHER" id="PTHR10996:SF178">
    <property type="entry name" value="2-HYDROXYACID DEHYDROGENASE YGL185C-RELATED"/>
    <property type="match status" value="1"/>
</dbReference>
<dbReference type="EMBL" id="CP109114">
    <property type="protein sequence ID" value="WSC13836.1"/>
    <property type="molecule type" value="Genomic_DNA"/>
</dbReference>
<evidence type="ECO:0000259" key="3">
    <source>
        <dbReference type="Pfam" id="PF02826"/>
    </source>
</evidence>
<keyword evidence="1" id="KW-0560">Oxidoreductase</keyword>
<evidence type="ECO:0000256" key="1">
    <source>
        <dbReference type="ARBA" id="ARBA00023002"/>
    </source>
</evidence>
<evidence type="ECO:0000313" key="5">
    <source>
        <dbReference type="Proteomes" id="UP001330827"/>
    </source>
</evidence>
<dbReference type="PANTHER" id="PTHR10996">
    <property type="entry name" value="2-HYDROXYACID DEHYDROGENASE-RELATED"/>
    <property type="match status" value="1"/>
</dbReference>
<evidence type="ECO:0000256" key="2">
    <source>
        <dbReference type="ARBA" id="ARBA00023027"/>
    </source>
</evidence>
<proteinExistence type="predicted"/>
<evidence type="ECO:0000313" key="4">
    <source>
        <dbReference type="EMBL" id="WSC13836.1"/>
    </source>
</evidence>
<sequence>MNSMIAIAPADAHGGAKARANDPHTSELRERIAEAIREGGGRVTDLAEANGVVWMDHGDAETLGRLLDRHPAVRWVQFPWAGVESLVAQGLMDRPVSFTCAKGLFADQVAEHALLLVLASLRNVVAQARTPRWHSLDPGSLFGRRVTILGGGGTARSLVRLLRPFDCRIRVVSRTGSAVEGAAQSLRVAQLGRVLPETDVLVIALALTPSTRYIIGARELSALPDHAILVNVARGAHLVTDALVDALALGSLAAAALDVTDPEPLPEGHPLWNHPRVLITSHCADSADYVRGQLCSRVTRNVVNLGKGLPLEGLVDARQGY</sequence>
<dbReference type="SUPFAM" id="SSF52283">
    <property type="entry name" value="Formate/glycerate dehydrogenase catalytic domain-like"/>
    <property type="match status" value="1"/>
</dbReference>
<dbReference type="Pfam" id="PF02826">
    <property type="entry name" value="2-Hacid_dh_C"/>
    <property type="match status" value="1"/>
</dbReference>
<accession>A0ABZ1G2T8</accession>
<protein>
    <recommendedName>
        <fullName evidence="3">D-isomer specific 2-hydroxyacid dehydrogenase NAD-binding domain-containing protein</fullName>
    </recommendedName>
</protein>
<dbReference type="InterPro" id="IPR050223">
    <property type="entry name" value="D-isomer_2-hydroxyacid_DH"/>
</dbReference>
<keyword evidence="2" id="KW-0520">NAD</keyword>
<reference evidence="4 5" key="1">
    <citation type="submission" date="2022-10" db="EMBL/GenBank/DDBJ databases">
        <title>The complete genomes of actinobacterial strains from the NBC collection.</title>
        <authorList>
            <person name="Joergensen T.S."/>
            <person name="Alvarez Arevalo M."/>
            <person name="Sterndorff E.B."/>
            <person name="Faurdal D."/>
            <person name="Vuksanovic O."/>
            <person name="Mourched A.-S."/>
            <person name="Charusanti P."/>
            <person name="Shaw S."/>
            <person name="Blin K."/>
            <person name="Weber T."/>
        </authorList>
    </citation>
    <scope>NUCLEOTIDE SEQUENCE [LARGE SCALE GENOMIC DNA]</scope>
    <source>
        <strain evidence="4 5">NBC 01769</strain>
    </source>
</reference>
<gene>
    <name evidence="4" type="ORF">OIE64_13945</name>
</gene>
<dbReference type="InterPro" id="IPR006140">
    <property type="entry name" value="D-isomer_DH_NAD-bd"/>
</dbReference>
<name>A0ABZ1G2T8_9ACTN</name>
<dbReference type="Proteomes" id="UP001330827">
    <property type="component" value="Chromosome"/>
</dbReference>
<dbReference type="InterPro" id="IPR036291">
    <property type="entry name" value="NAD(P)-bd_dom_sf"/>
</dbReference>